<feature type="transmembrane region" description="Helical" evidence="6">
    <location>
        <begin position="320"/>
        <end position="338"/>
    </location>
</feature>
<keyword evidence="3 6" id="KW-1133">Transmembrane helix</keyword>
<feature type="transmembrane region" description="Helical" evidence="6">
    <location>
        <begin position="290"/>
        <end position="308"/>
    </location>
</feature>
<dbReference type="InterPro" id="IPR050475">
    <property type="entry name" value="Prenyltransferase_related"/>
</dbReference>
<evidence type="ECO:0000256" key="6">
    <source>
        <dbReference type="SAM" id="Phobius"/>
    </source>
</evidence>
<dbReference type="CDD" id="cd13965">
    <property type="entry name" value="PT_UbiA_3"/>
    <property type="match status" value="1"/>
</dbReference>
<dbReference type="PANTHER" id="PTHR42723">
    <property type="entry name" value="CHLOROPHYLL SYNTHASE"/>
    <property type="match status" value="1"/>
</dbReference>
<evidence type="ECO:0000256" key="2">
    <source>
        <dbReference type="ARBA" id="ARBA00022692"/>
    </source>
</evidence>
<sequence>MLPDAADGTPGATARPREGAAEPQLTKPPANVRGLVNEALASAPGSRLGPGRWVRREVHVTWRMTADNLLANIPSPLMFVLGACFHLHLGALQTAVHGGRIILLQTLYGYVFDASNQSRGADEDRINKPHRPVPSGLITPGGARRRFWCVMPVYTLAGWELGVLEWVLLFQAVTTFLNLLCPPRAYLWCKTPCMILSTVAQLAAAWQSVAPIDSTAGWWILIIPVLFCLALPFEDVRDMAGDRAVGRRTPVLVLGEWPLRIWFAGLLACIPFALHYALYLPTRAPGPRILFCDMALAIACWTPALRALLLRNTAADRLTYQLLITAYVITMLTGPVLWY</sequence>
<accession>A0A3M2M1Q9</accession>
<dbReference type="AlphaFoldDB" id="A0A3M2M1Q9"/>
<evidence type="ECO:0000256" key="1">
    <source>
        <dbReference type="ARBA" id="ARBA00004141"/>
    </source>
</evidence>
<reference evidence="7 8" key="1">
    <citation type="submission" date="2018-10" db="EMBL/GenBank/DDBJ databases">
        <title>Isolation from soil.</title>
        <authorList>
            <person name="Hu J."/>
        </authorList>
    </citation>
    <scope>NUCLEOTIDE SEQUENCE [LARGE SCALE GENOMIC DNA]</scope>
    <source>
        <strain evidence="7 8">NEAU-Ht49</strain>
    </source>
</reference>
<organism evidence="7 8">
    <name type="scientific">Actinomadura harenae</name>
    <dbReference type="NCBI Taxonomy" id="2483351"/>
    <lineage>
        <taxon>Bacteria</taxon>
        <taxon>Bacillati</taxon>
        <taxon>Actinomycetota</taxon>
        <taxon>Actinomycetes</taxon>
        <taxon>Streptosporangiales</taxon>
        <taxon>Thermomonosporaceae</taxon>
        <taxon>Actinomadura</taxon>
    </lineage>
</organism>
<feature type="transmembrane region" description="Helical" evidence="6">
    <location>
        <begin position="153"/>
        <end position="173"/>
    </location>
</feature>
<comment type="subcellular location">
    <subcellularLocation>
        <location evidence="1">Membrane</location>
        <topology evidence="1">Multi-pass membrane protein</topology>
    </subcellularLocation>
</comment>
<dbReference type="PANTHER" id="PTHR42723:SF1">
    <property type="entry name" value="CHLOROPHYLL SYNTHASE, CHLOROPLASTIC"/>
    <property type="match status" value="1"/>
</dbReference>
<feature type="transmembrane region" description="Helical" evidence="6">
    <location>
        <begin position="259"/>
        <end position="278"/>
    </location>
</feature>
<dbReference type="InterPro" id="IPR044878">
    <property type="entry name" value="UbiA_sf"/>
</dbReference>
<evidence type="ECO:0008006" key="9">
    <source>
        <dbReference type="Google" id="ProtNLM"/>
    </source>
</evidence>
<keyword evidence="2 6" id="KW-0812">Transmembrane</keyword>
<dbReference type="GO" id="GO:0016765">
    <property type="term" value="F:transferase activity, transferring alkyl or aryl (other than methyl) groups"/>
    <property type="evidence" value="ECO:0007669"/>
    <property type="project" value="InterPro"/>
</dbReference>
<dbReference type="GO" id="GO:0016020">
    <property type="term" value="C:membrane"/>
    <property type="evidence" value="ECO:0007669"/>
    <property type="project" value="UniProtKB-SubCell"/>
</dbReference>
<feature type="transmembrane region" description="Helical" evidence="6">
    <location>
        <begin position="216"/>
        <end position="233"/>
    </location>
</feature>
<evidence type="ECO:0000256" key="3">
    <source>
        <dbReference type="ARBA" id="ARBA00022989"/>
    </source>
</evidence>
<name>A0A3M2M1Q9_9ACTN</name>
<keyword evidence="4 6" id="KW-0472">Membrane</keyword>
<comment type="caution">
    <text evidence="7">The sequence shown here is derived from an EMBL/GenBank/DDBJ whole genome shotgun (WGS) entry which is preliminary data.</text>
</comment>
<dbReference type="InterPro" id="IPR000537">
    <property type="entry name" value="UbiA_prenyltransferase"/>
</dbReference>
<feature type="region of interest" description="Disordered" evidence="5">
    <location>
        <begin position="1"/>
        <end position="30"/>
    </location>
</feature>
<keyword evidence="8" id="KW-1185">Reference proteome</keyword>
<protein>
    <recommendedName>
        <fullName evidence="9">Prenyltransferase</fullName>
    </recommendedName>
</protein>
<evidence type="ECO:0000256" key="5">
    <source>
        <dbReference type="SAM" id="MobiDB-lite"/>
    </source>
</evidence>
<proteinExistence type="predicted"/>
<evidence type="ECO:0000313" key="8">
    <source>
        <dbReference type="Proteomes" id="UP000282674"/>
    </source>
</evidence>
<dbReference type="EMBL" id="RFFG01000047">
    <property type="protein sequence ID" value="RMI40998.1"/>
    <property type="molecule type" value="Genomic_DNA"/>
</dbReference>
<dbReference type="Gene3D" id="1.10.357.140">
    <property type="entry name" value="UbiA prenyltransferase"/>
    <property type="match status" value="1"/>
</dbReference>
<dbReference type="Proteomes" id="UP000282674">
    <property type="component" value="Unassembled WGS sequence"/>
</dbReference>
<gene>
    <name evidence="7" type="ORF">EBO15_24635</name>
</gene>
<dbReference type="Pfam" id="PF01040">
    <property type="entry name" value="UbiA"/>
    <property type="match status" value="1"/>
</dbReference>
<evidence type="ECO:0000256" key="4">
    <source>
        <dbReference type="ARBA" id="ARBA00023136"/>
    </source>
</evidence>
<evidence type="ECO:0000313" key="7">
    <source>
        <dbReference type="EMBL" id="RMI40998.1"/>
    </source>
</evidence>